<protein>
    <submittedName>
        <fullName evidence="1">Polyketide cyclase / dehydrase and lipid transport</fullName>
    </submittedName>
</protein>
<sequence>MRATPKIVELGSSAFRRGPSPHSVANLIAVAVQASGEIVIDAQPEVIMEALADMDAVPSWSSVHKRVEVIDTHLDGRPHHVKVTIKITGIVDTELVEYHWGPDWMVWDARRTAQQHGQHGEYNLSREGDDKTRVRFTITVEPSAPLPQFWVKIARKKILHAALEGLRKRVMDG</sequence>
<dbReference type="CDD" id="cd07819">
    <property type="entry name" value="SRPBCC_2"/>
    <property type="match status" value="1"/>
</dbReference>
<organism evidence="1">
    <name type="scientific">Mycobacterium riyadhense</name>
    <dbReference type="NCBI Taxonomy" id="486698"/>
    <lineage>
        <taxon>Bacteria</taxon>
        <taxon>Bacillati</taxon>
        <taxon>Actinomycetota</taxon>
        <taxon>Actinomycetes</taxon>
        <taxon>Mycobacteriales</taxon>
        <taxon>Mycobacteriaceae</taxon>
        <taxon>Mycobacterium</taxon>
    </lineage>
</organism>
<reference evidence="1" key="1">
    <citation type="submission" date="2019-05" db="EMBL/GenBank/DDBJ databases">
        <authorList>
            <person name="Naeem R."/>
            <person name="Antony C."/>
            <person name="Guan Q."/>
        </authorList>
    </citation>
    <scope>NUCLEOTIDE SEQUENCE</scope>
    <source>
        <strain evidence="1">2</strain>
    </source>
</reference>
<gene>
    <name evidence="1" type="ORF">BIN_B_02568</name>
</gene>
<dbReference type="InterPro" id="IPR023393">
    <property type="entry name" value="START-like_dom_sf"/>
</dbReference>
<dbReference type="Pfam" id="PF10604">
    <property type="entry name" value="Polyketide_cyc2"/>
    <property type="match status" value="1"/>
</dbReference>
<dbReference type="EMBL" id="LR589085">
    <property type="protein sequence ID" value="VTO98467.1"/>
    <property type="molecule type" value="Genomic_DNA"/>
</dbReference>
<dbReference type="PANTHER" id="PTHR39683">
    <property type="entry name" value="CONSERVED PROTEIN TB16.3"/>
    <property type="match status" value="1"/>
</dbReference>
<dbReference type="InterPro" id="IPR019587">
    <property type="entry name" value="Polyketide_cyclase/dehydratase"/>
</dbReference>
<dbReference type="AlphaFoldDB" id="A0A653EMA6"/>
<name>A0A653EMA6_9MYCO</name>
<dbReference type="SUPFAM" id="SSF55961">
    <property type="entry name" value="Bet v1-like"/>
    <property type="match status" value="1"/>
</dbReference>
<dbReference type="PANTHER" id="PTHR39683:SF4">
    <property type="entry name" value="COENZYME Q-BINDING PROTEIN COQ10 START DOMAIN-CONTAINING PROTEIN"/>
    <property type="match status" value="1"/>
</dbReference>
<proteinExistence type="predicted"/>
<dbReference type="OrthoDB" id="4730534at2"/>
<evidence type="ECO:0000313" key="1">
    <source>
        <dbReference type="EMBL" id="VTO98467.1"/>
    </source>
</evidence>
<dbReference type="Gene3D" id="3.30.530.20">
    <property type="match status" value="1"/>
</dbReference>
<accession>A0A653EMA6</accession>